<dbReference type="PANTHER" id="PTHR11783">
    <property type="entry name" value="SULFOTRANSFERASE SULT"/>
    <property type="match status" value="1"/>
</dbReference>
<dbReference type="InterPro" id="IPR027417">
    <property type="entry name" value="P-loop_NTPase"/>
</dbReference>
<dbReference type="Proteomes" id="UP001153620">
    <property type="component" value="Chromosome 1"/>
</dbReference>
<dbReference type="AlphaFoldDB" id="A0A9N9WPK1"/>
<sequence>MYNIERPEDEIARKIETPLIFDLQRISLKDDPSKFCVMPKTFIDKGFERIKNMKVFEDDIWIVTFPKCGTTWAQEMIWMIGNDLDYETSAKTSLDERFPFLEMSWLGPGIPFDIFEMCQEMPRPRYIKSHLPYFLLPDQLWTVKPKIVYVVRNAKDAAVSWYHHHVNLHGYQGRMEDFIEAFSKDLVPYSPINEHIIDFWSIKDEPNILFLFFEDMKKNLDQEVKRAMQFFGKDFSQEQIDKLCQHLSFESVRNSKTVNKDEQIKLLMELGGKKYQPKDGFSFIRKGKVGGYKDELSDEQIKLLDNYVNHPGLEKIGFEYKF</sequence>
<dbReference type="EMBL" id="OU895877">
    <property type="protein sequence ID" value="CAG9801248.1"/>
    <property type="molecule type" value="Genomic_DNA"/>
</dbReference>
<reference evidence="4" key="1">
    <citation type="submission" date="2022-01" db="EMBL/GenBank/DDBJ databases">
        <authorList>
            <person name="King R."/>
        </authorList>
    </citation>
    <scope>NUCLEOTIDE SEQUENCE</scope>
</reference>
<name>A0A9N9WPK1_9DIPT</name>
<evidence type="ECO:0000259" key="3">
    <source>
        <dbReference type="Pfam" id="PF00685"/>
    </source>
</evidence>
<keyword evidence="2" id="KW-0808">Transferase</keyword>
<evidence type="ECO:0000313" key="4">
    <source>
        <dbReference type="EMBL" id="CAG9801248.1"/>
    </source>
</evidence>
<comment type="similarity">
    <text evidence="1">Belongs to the sulfotransferase 1 family.</text>
</comment>
<protein>
    <recommendedName>
        <fullName evidence="3">Sulfotransferase domain-containing protein</fullName>
    </recommendedName>
</protein>
<evidence type="ECO:0000313" key="5">
    <source>
        <dbReference type="Proteomes" id="UP001153620"/>
    </source>
</evidence>
<dbReference type="Gene3D" id="3.40.50.300">
    <property type="entry name" value="P-loop containing nucleotide triphosphate hydrolases"/>
    <property type="match status" value="1"/>
</dbReference>
<evidence type="ECO:0000256" key="1">
    <source>
        <dbReference type="ARBA" id="ARBA00005771"/>
    </source>
</evidence>
<evidence type="ECO:0000256" key="2">
    <source>
        <dbReference type="ARBA" id="ARBA00022679"/>
    </source>
</evidence>
<dbReference type="InterPro" id="IPR000863">
    <property type="entry name" value="Sulfotransferase_dom"/>
</dbReference>
<reference evidence="4" key="2">
    <citation type="submission" date="2022-10" db="EMBL/GenBank/DDBJ databases">
        <authorList>
            <consortium name="ENA_rothamsted_submissions"/>
            <consortium name="culmorum"/>
            <person name="King R."/>
        </authorList>
    </citation>
    <scope>NUCLEOTIDE SEQUENCE</scope>
</reference>
<organism evidence="4 5">
    <name type="scientific">Chironomus riparius</name>
    <dbReference type="NCBI Taxonomy" id="315576"/>
    <lineage>
        <taxon>Eukaryota</taxon>
        <taxon>Metazoa</taxon>
        <taxon>Ecdysozoa</taxon>
        <taxon>Arthropoda</taxon>
        <taxon>Hexapoda</taxon>
        <taxon>Insecta</taxon>
        <taxon>Pterygota</taxon>
        <taxon>Neoptera</taxon>
        <taxon>Endopterygota</taxon>
        <taxon>Diptera</taxon>
        <taxon>Nematocera</taxon>
        <taxon>Chironomoidea</taxon>
        <taxon>Chironomidae</taxon>
        <taxon>Chironominae</taxon>
        <taxon>Chironomus</taxon>
    </lineage>
</organism>
<gene>
    <name evidence="4" type="ORF">CHIRRI_LOCUS4179</name>
</gene>
<dbReference type="SUPFAM" id="SSF52540">
    <property type="entry name" value="P-loop containing nucleoside triphosphate hydrolases"/>
    <property type="match status" value="1"/>
</dbReference>
<feature type="domain" description="Sulfotransferase" evidence="3">
    <location>
        <begin position="58"/>
        <end position="308"/>
    </location>
</feature>
<dbReference type="OrthoDB" id="205623at2759"/>
<proteinExistence type="inferred from homology"/>
<dbReference type="GO" id="GO:0008146">
    <property type="term" value="F:sulfotransferase activity"/>
    <property type="evidence" value="ECO:0007669"/>
    <property type="project" value="InterPro"/>
</dbReference>
<keyword evidence="5" id="KW-1185">Reference proteome</keyword>
<accession>A0A9N9WPK1</accession>
<dbReference type="Pfam" id="PF00685">
    <property type="entry name" value="Sulfotransfer_1"/>
    <property type="match status" value="1"/>
</dbReference>